<organism evidence="3">
    <name type="scientific">Solibacter usitatus (strain Ellin6076)</name>
    <dbReference type="NCBI Taxonomy" id="234267"/>
    <lineage>
        <taxon>Bacteria</taxon>
        <taxon>Pseudomonadati</taxon>
        <taxon>Acidobacteriota</taxon>
        <taxon>Terriglobia</taxon>
        <taxon>Bryobacterales</taxon>
        <taxon>Solibacteraceae</taxon>
        <taxon>Candidatus Solibacter</taxon>
    </lineage>
</organism>
<dbReference type="NCBIfam" id="NF011405">
    <property type="entry name" value="PRK14830.1"/>
    <property type="match status" value="1"/>
</dbReference>
<dbReference type="KEGG" id="sus:Acid_3241"/>
<evidence type="ECO:0000256" key="2">
    <source>
        <dbReference type="HAMAP-Rule" id="MF_01139"/>
    </source>
</evidence>
<feature type="binding site" evidence="2">
    <location>
        <position position="86"/>
    </location>
    <ligand>
        <name>substrate</name>
    </ligand>
</feature>
<protein>
    <recommendedName>
        <fullName evidence="2">Isoprenyl transferase</fullName>
        <ecNumber evidence="2">2.5.1.-</ecNumber>
    </recommendedName>
</protein>
<dbReference type="PANTHER" id="PTHR10291:SF0">
    <property type="entry name" value="DEHYDRODOLICHYL DIPHOSPHATE SYNTHASE 2"/>
    <property type="match status" value="1"/>
</dbReference>
<dbReference type="GO" id="GO:0016094">
    <property type="term" value="P:polyprenol biosynthetic process"/>
    <property type="evidence" value="ECO:0007669"/>
    <property type="project" value="TreeGrafter"/>
</dbReference>
<feature type="binding site" evidence="2">
    <location>
        <position position="40"/>
    </location>
    <ligand>
        <name>substrate</name>
    </ligand>
</feature>
<keyword evidence="2" id="KW-0479">Metal-binding</keyword>
<dbReference type="GO" id="GO:0000287">
    <property type="term" value="F:magnesium ion binding"/>
    <property type="evidence" value="ECO:0007669"/>
    <property type="project" value="UniProtKB-UniRule"/>
</dbReference>
<feature type="binding site" evidence="2">
    <location>
        <begin position="80"/>
        <end position="82"/>
    </location>
    <ligand>
        <name>substrate</name>
    </ligand>
</feature>
<dbReference type="AlphaFoldDB" id="Q021Z5"/>
<dbReference type="InParanoid" id="Q021Z5"/>
<dbReference type="GO" id="GO:0005829">
    <property type="term" value="C:cytosol"/>
    <property type="evidence" value="ECO:0007669"/>
    <property type="project" value="TreeGrafter"/>
</dbReference>
<feature type="binding site" evidence="2">
    <location>
        <position position="48"/>
    </location>
    <ligand>
        <name>substrate</name>
    </ligand>
</feature>
<feature type="binding site" evidence="2">
    <location>
        <position position="204"/>
    </location>
    <ligand>
        <name>substrate</name>
    </ligand>
</feature>
<dbReference type="eggNOG" id="COG0020">
    <property type="taxonomic scope" value="Bacteria"/>
</dbReference>
<dbReference type="InterPro" id="IPR036424">
    <property type="entry name" value="UPP_synth-like_sf"/>
</dbReference>
<proteinExistence type="inferred from homology"/>
<keyword evidence="1 2" id="KW-0808">Transferase</keyword>
<comment type="similarity">
    <text evidence="2">Belongs to the UPP synthase family.</text>
</comment>
<dbReference type="EC" id="2.5.1.-" evidence="2"/>
<feature type="binding site" evidence="2">
    <location>
        <position position="35"/>
    </location>
    <ligand>
        <name>Mg(2+)</name>
        <dbReference type="ChEBI" id="CHEBI:18420"/>
    </ligand>
</feature>
<dbReference type="Pfam" id="PF01255">
    <property type="entry name" value="Prenyltransf"/>
    <property type="match status" value="1"/>
</dbReference>
<accession>Q021Z5</accession>
<dbReference type="STRING" id="234267.Acid_3241"/>
<feature type="binding site" evidence="2">
    <location>
        <begin position="210"/>
        <end position="212"/>
    </location>
    <ligand>
        <name>substrate</name>
    </ligand>
</feature>
<dbReference type="HAMAP" id="MF_01139">
    <property type="entry name" value="ISPT"/>
    <property type="match status" value="1"/>
</dbReference>
<dbReference type="OrthoDB" id="4191603at2"/>
<feature type="binding site" evidence="2">
    <location>
        <begin position="36"/>
        <end position="39"/>
    </location>
    <ligand>
        <name>substrate</name>
    </ligand>
</feature>
<dbReference type="GO" id="GO:0008834">
    <property type="term" value="F:ditrans,polycis-undecaprenyl-diphosphate synthase [(2E,6E)-farnesyl-diphosphate specific] activity"/>
    <property type="evidence" value="ECO:0007669"/>
    <property type="project" value="TreeGrafter"/>
</dbReference>
<sequence length="279" mass="31183" precursor="true">MKALLEALQPGEMDWNLARAIDPARLPAHIAIIMDGNGRWAGRRLLPRVAGHKAGIGPVRSTVETCARLGVKALTLYAFSVENWKRPRAEVETLWRLLRYYLKQELPDLQKNDIRLQAIGRLDALPMQVRRELDSAVESTSANRGLLVNLAINYGGRAEIVDAVNSILEMARLEGSLDTLKMDEDLIATSLYTASCPDPDLLIRTSGEMRISNFLLWQIAYAELYVTETLWPDFTRTDLLRAVLEYQKRDRRYGGLSGADGTGSVKTGDETLIEALRSS</sequence>
<comment type="function">
    <text evidence="2">Catalyzes the condensation of isopentenyl diphosphate (IPP) with allylic pyrophosphates generating different type of terpenoids.</text>
</comment>
<gene>
    <name evidence="3" type="ordered locus">Acid_3241</name>
</gene>
<dbReference type="PROSITE" id="PS01066">
    <property type="entry name" value="UPP_SYNTHASE"/>
    <property type="match status" value="1"/>
</dbReference>
<feature type="binding site" evidence="2">
    <location>
        <position position="223"/>
    </location>
    <ligand>
        <name>Mg(2+)</name>
        <dbReference type="ChEBI" id="CHEBI:18420"/>
    </ligand>
</feature>
<feature type="active site" description="Proton acceptor" evidence="2">
    <location>
        <position position="83"/>
    </location>
</feature>
<dbReference type="FunCoup" id="Q021Z5">
    <property type="interactions" value="544"/>
</dbReference>
<dbReference type="HOGENOM" id="CLU_038505_1_1_0"/>
<reference evidence="3" key="1">
    <citation type="submission" date="2006-10" db="EMBL/GenBank/DDBJ databases">
        <title>Complete sequence of Solibacter usitatus Ellin6076.</title>
        <authorList>
            <consortium name="US DOE Joint Genome Institute"/>
            <person name="Copeland A."/>
            <person name="Lucas S."/>
            <person name="Lapidus A."/>
            <person name="Barry K."/>
            <person name="Detter J.C."/>
            <person name="Glavina del Rio T."/>
            <person name="Hammon N."/>
            <person name="Israni S."/>
            <person name="Dalin E."/>
            <person name="Tice H."/>
            <person name="Pitluck S."/>
            <person name="Thompson L.S."/>
            <person name="Brettin T."/>
            <person name="Bruce D."/>
            <person name="Han C."/>
            <person name="Tapia R."/>
            <person name="Gilna P."/>
            <person name="Schmutz J."/>
            <person name="Larimer F."/>
            <person name="Land M."/>
            <person name="Hauser L."/>
            <person name="Kyrpides N."/>
            <person name="Mikhailova N."/>
            <person name="Janssen P.H."/>
            <person name="Kuske C.R."/>
            <person name="Richardson P."/>
        </authorList>
    </citation>
    <scope>NUCLEOTIDE SEQUENCE</scope>
    <source>
        <strain evidence="3">Ellin6076</strain>
    </source>
</reference>
<dbReference type="NCBIfam" id="TIGR00055">
    <property type="entry name" value="uppS"/>
    <property type="match status" value="1"/>
</dbReference>
<comment type="subunit">
    <text evidence="2">Homodimer.</text>
</comment>
<feature type="binding site" evidence="2">
    <location>
        <position position="52"/>
    </location>
    <ligand>
        <name>substrate</name>
    </ligand>
</feature>
<dbReference type="CDD" id="cd00475">
    <property type="entry name" value="Cis_IPPS"/>
    <property type="match status" value="1"/>
</dbReference>
<dbReference type="InterPro" id="IPR001441">
    <property type="entry name" value="UPP_synth-like"/>
</dbReference>
<dbReference type="GO" id="GO:0030145">
    <property type="term" value="F:manganese ion binding"/>
    <property type="evidence" value="ECO:0007669"/>
    <property type="project" value="TreeGrafter"/>
</dbReference>
<keyword evidence="2" id="KW-0460">Magnesium</keyword>
<evidence type="ECO:0000313" key="3">
    <source>
        <dbReference type="EMBL" id="ABJ84218.1"/>
    </source>
</evidence>
<dbReference type="EMBL" id="CP000473">
    <property type="protein sequence ID" value="ABJ84218.1"/>
    <property type="molecule type" value="Genomic_DNA"/>
</dbReference>
<evidence type="ECO:0000256" key="1">
    <source>
        <dbReference type="ARBA" id="ARBA00022679"/>
    </source>
</evidence>
<dbReference type="SUPFAM" id="SSF64005">
    <property type="entry name" value="Undecaprenyl diphosphate synthase"/>
    <property type="match status" value="1"/>
</dbReference>
<dbReference type="PANTHER" id="PTHR10291">
    <property type="entry name" value="DEHYDRODOLICHYL DIPHOSPHATE SYNTHASE FAMILY MEMBER"/>
    <property type="match status" value="1"/>
</dbReference>
<dbReference type="Gene3D" id="3.40.1180.10">
    <property type="entry name" value="Decaprenyl diphosphate synthase-like"/>
    <property type="match status" value="1"/>
</dbReference>
<feature type="active site" evidence="2">
    <location>
        <position position="35"/>
    </location>
</feature>
<comment type="cofactor">
    <cofactor evidence="2">
        <name>Mg(2+)</name>
        <dbReference type="ChEBI" id="CHEBI:18420"/>
    </cofactor>
    <text evidence="2">Binds 2 magnesium ions per subunit.</text>
</comment>
<name>Q021Z5_SOLUE</name>
<dbReference type="InterPro" id="IPR018520">
    <property type="entry name" value="UPP_synth-like_CS"/>
</dbReference>
<dbReference type="FunFam" id="3.40.1180.10:FF:000001">
    <property type="entry name" value="(2E,6E)-farnesyl-diphosphate-specific ditrans,polycis-undecaprenyl-diphosphate synthase"/>
    <property type="match status" value="1"/>
</dbReference>
<feature type="binding site" evidence="2">
    <location>
        <position position="84"/>
    </location>
    <ligand>
        <name>substrate</name>
    </ligand>
</feature>